<evidence type="ECO:0000313" key="3">
    <source>
        <dbReference type="EMBL" id="TQL39523.1"/>
    </source>
</evidence>
<evidence type="ECO:0000313" key="5">
    <source>
        <dbReference type="Proteomes" id="UP000677457"/>
    </source>
</evidence>
<dbReference type="GeneID" id="93774358"/>
<feature type="compositionally biased region" description="Basic and acidic residues" evidence="1">
    <location>
        <begin position="120"/>
        <end position="140"/>
    </location>
</feature>
<accession>A0A542XV00</accession>
<evidence type="ECO:0000313" key="2">
    <source>
        <dbReference type="EMBL" id="GIM86441.1"/>
    </source>
</evidence>
<gene>
    <name evidence="3" type="ORF">FB564_4783</name>
    <name evidence="2" type="ORF">Sar04_31770</name>
</gene>
<dbReference type="Proteomes" id="UP000677457">
    <property type="component" value="Unassembled WGS sequence"/>
</dbReference>
<evidence type="ECO:0000313" key="4">
    <source>
        <dbReference type="Proteomes" id="UP000315983"/>
    </source>
</evidence>
<dbReference type="EMBL" id="BOQM01000024">
    <property type="protein sequence ID" value="GIM86441.1"/>
    <property type="molecule type" value="Genomic_DNA"/>
</dbReference>
<dbReference type="Proteomes" id="UP000315983">
    <property type="component" value="Unassembled WGS sequence"/>
</dbReference>
<dbReference type="RefSeq" id="WP_249039867.1">
    <property type="nucleotide sequence ID" value="NZ_BOQM01000024.1"/>
</dbReference>
<protein>
    <submittedName>
        <fullName evidence="3">Uncharacterized protein</fullName>
    </submittedName>
</protein>
<evidence type="ECO:0000256" key="1">
    <source>
        <dbReference type="SAM" id="MobiDB-lite"/>
    </source>
</evidence>
<reference evidence="3 4" key="1">
    <citation type="submission" date="2019-06" db="EMBL/GenBank/DDBJ databases">
        <title>Sequencing the genomes of 1000 actinobacteria strains.</title>
        <authorList>
            <person name="Klenk H.-P."/>
        </authorList>
    </citation>
    <scope>NUCLEOTIDE SEQUENCE [LARGE SCALE GENOMIC DNA]</scope>
    <source>
        <strain evidence="3 4">DSM 44819</strain>
    </source>
</reference>
<dbReference type="EMBL" id="VFOL01000001">
    <property type="protein sequence ID" value="TQL39523.1"/>
    <property type="molecule type" value="Genomic_DNA"/>
</dbReference>
<keyword evidence="5" id="KW-1185">Reference proteome</keyword>
<comment type="caution">
    <text evidence="3">The sequence shown here is derived from an EMBL/GenBank/DDBJ whole genome shotgun (WGS) entry which is preliminary data.</text>
</comment>
<feature type="region of interest" description="Disordered" evidence="1">
    <location>
        <begin position="115"/>
        <end position="140"/>
    </location>
</feature>
<dbReference type="AlphaFoldDB" id="A0A542XV00"/>
<sequence length="140" mass="15694">MAYPSHSHRRPPAVPLVTRAAHAATAAYQLATKAATTNQRLRQENQLPRGEIRHYVDVIDAMGQDIEADEDRYAQRAEWTYLRGVAAATVTSHAEHQRAIADAREEALIQGFETGYKAGVADRRRPRPPEPQRRRLTGDS</sequence>
<reference evidence="2 5" key="2">
    <citation type="submission" date="2021-03" db="EMBL/GenBank/DDBJ databases">
        <title>Whole genome shotgun sequence of Salinispora arenicola NBRC 105043.</title>
        <authorList>
            <person name="Komaki H."/>
            <person name="Tamura T."/>
        </authorList>
    </citation>
    <scope>NUCLEOTIDE SEQUENCE [LARGE SCALE GENOMIC DNA]</scope>
    <source>
        <strain evidence="2 5">NBRC 105043</strain>
    </source>
</reference>
<name>A0A542XV00_SALAC</name>
<proteinExistence type="predicted"/>
<organism evidence="3 4">
    <name type="scientific">Salinispora arenicola</name>
    <dbReference type="NCBI Taxonomy" id="168697"/>
    <lineage>
        <taxon>Bacteria</taxon>
        <taxon>Bacillati</taxon>
        <taxon>Actinomycetota</taxon>
        <taxon>Actinomycetes</taxon>
        <taxon>Micromonosporales</taxon>
        <taxon>Micromonosporaceae</taxon>
        <taxon>Salinispora</taxon>
    </lineage>
</organism>